<proteinExistence type="predicted"/>
<evidence type="ECO:0000256" key="1">
    <source>
        <dbReference type="SAM" id="MobiDB-lite"/>
    </source>
</evidence>
<feature type="region of interest" description="Disordered" evidence="1">
    <location>
        <begin position="1"/>
        <end position="115"/>
    </location>
</feature>
<evidence type="ECO:0000313" key="2">
    <source>
        <dbReference type="EMBL" id="KAF1995671.1"/>
    </source>
</evidence>
<accession>A0A6A5W6F7</accession>
<evidence type="ECO:0000313" key="3">
    <source>
        <dbReference type="Proteomes" id="UP000799779"/>
    </source>
</evidence>
<protein>
    <submittedName>
        <fullName evidence="2">Uncharacterized protein</fullName>
    </submittedName>
</protein>
<organism evidence="2 3">
    <name type="scientific">Amniculicola lignicola CBS 123094</name>
    <dbReference type="NCBI Taxonomy" id="1392246"/>
    <lineage>
        <taxon>Eukaryota</taxon>
        <taxon>Fungi</taxon>
        <taxon>Dikarya</taxon>
        <taxon>Ascomycota</taxon>
        <taxon>Pezizomycotina</taxon>
        <taxon>Dothideomycetes</taxon>
        <taxon>Pleosporomycetidae</taxon>
        <taxon>Pleosporales</taxon>
        <taxon>Amniculicolaceae</taxon>
        <taxon>Amniculicola</taxon>
    </lineage>
</organism>
<gene>
    <name evidence="2" type="ORF">P154DRAFT_580642</name>
</gene>
<sequence length="187" mass="21407">MPIKELLPSDQPTDQDSYKELERAAYQVREEANAEEESEEESKDESNYEDAEDESEDDESNYKDAEDESKDDNDEANEDGDDEANEDESEDESNAEDESEDKSNAEDESEDESKDKFILTGSLHAHPKVYDIMIDFASPGPHNMKEIKAQYIVKYGTILQKSICKALTRLSYCSQQKKMYFYNGKCS</sequence>
<name>A0A6A5W6F7_9PLEO</name>
<feature type="compositionally biased region" description="Basic and acidic residues" evidence="1">
    <location>
        <begin position="16"/>
        <end position="32"/>
    </location>
</feature>
<dbReference type="AlphaFoldDB" id="A0A6A5W6F7"/>
<dbReference type="Proteomes" id="UP000799779">
    <property type="component" value="Unassembled WGS sequence"/>
</dbReference>
<feature type="compositionally biased region" description="Acidic residues" evidence="1">
    <location>
        <begin position="33"/>
        <end position="112"/>
    </location>
</feature>
<dbReference type="EMBL" id="ML977635">
    <property type="protein sequence ID" value="KAF1995671.1"/>
    <property type="molecule type" value="Genomic_DNA"/>
</dbReference>
<keyword evidence="3" id="KW-1185">Reference proteome</keyword>
<reference evidence="2" key="1">
    <citation type="journal article" date="2020" name="Stud. Mycol.">
        <title>101 Dothideomycetes genomes: a test case for predicting lifestyles and emergence of pathogens.</title>
        <authorList>
            <person name="Haridas S."/>
            <person name="Albert R."/>
            <person name="Binder M."/>
            <person name="Bloem J."/>
            <person name="Labutti K."/>
            <person name="Salamov A."/>
            <person name="Andreopoulos B."/>
            <person name="Baker S."/>
            <person name="Barry K."/>
            <person name="Bills G."/>
            <person name="Bluhm B."/>
            <person name="Cannon C."/>
            <person name="Castanera R."/>
            <person name="Culley D."/>
            <person name="Daum C."/>
            <person name="Ezra D."/>
            <person name="Gonzalez J."/>
            <person name="Henrissat B."/>
            <person name="Kuo A."/>
            <person name="Liang C."/>
            <person name="Lipzen A."/>
            <person name="Lutzoni F."/>
            <person name="Magnuson J."/>
            <person name="Mondo S."/>
            <person name="Nolan M."/>
            <person name="Ohm R."/>
            <person name="Pangilinan J."/>
            <person name="Park H.-J."/>
            <person name="Ramirez L."/>
            <person name="Alfaro M."/>
            <person name="Sun H."/>
            <person name="Tritt A."/>
            <person name="Yoshinaga Y."/>
            <person name="Zwiers L.-H."/>
            <person name="Turgeon B."/>
            <person name="Goodwin S."/>
            <person name="Spatafora J."/>
            <person name="Crous P."/>
            <person name="Grigoriev I."/>
        </authorList>
    </citation>
    <scope>NUCLEOTIDE SEQUENCE</scope>
    <source>
        <strain evidence="2">CBS 123094</strain>
    </source>
</reference>